<dbReference type="Gene3D" id="3.30.230.10">
    <property type="match status" value="1"/>
</dbReference>
<dbReference type="InterPro" id="IPR020568">
    <property type="entry name" value="Ribosomal_Su5_D2-typ_SF"/>
</dbReference>
<dbReference type="InterPro" id="IPR036554">
    <property type="entry name" value="GHMP_kinase_C_sf"/>
</dbReference>
<proteinExistence type="predicted"/>
<name>A0AA88YPZ2_PINIB</name>
<dbReference type="PANTHER" id="PTHR43527">
    <property type="entry name" value="4-DIPHOSPHOCYTIDYL-2-C-METHYL-D-ERYTHRITOL KINASE, CHLOROPLASTIC"/>
    <property type="match status" value="1"/>
</dbReference>
<keyword evidence="3" id="KW-0418">Kinase</keyword>
<evidence type="ECO:0000256" key="2">
    <source>
        <dbReference type="ARBA" id="ARBA00022741"/>
    </source>
</evidence>
<keyword evidence="4" id="KW-0067">ATP-binding</keyword>
<evidence type="ECO:0000259" key="5">
    <source>
        <dbReference type="Pfam" id="PF00288"/>
    </source>
</evidence>
<reference evidence="6" key="1">
    <citation type="submission" date="2019-08" db="EMBL/GenBank/DDBJ databases">
        <title>The improved chromosome-level genome for the pearl oyster Pinctada fucata martensii using PacBio sequencing and Hi-C.</title>
        <authorList>
            <person name="Zheng Z."/>
        </authorList>
    </citation>
    <scope>NUCLEOTIDE SEQUENCE</scope>
    <source>
        <strain evidence="6">ZZ-2019</strain>
        <tissue evidence="6">Adductor muscle</tissue>
    </source>
</reference>
<dbReference type="Proteomes" id="UP001186944">
    <property type="component" value="Unassembled WGS sequence"/>
</dbReference>
<keyword evidence="7" id="KW-1185">Reference proteome</keyword>
<dbReference type="PIRSF" id="PIRSF010376">
    <property type="entry name" value="IspE"/>
    <property type="match status" value="1"/>
</dbReference>
<dbReference type="GO" id="GO:0050515">
    <property type="term" value="F:4-(cytidine 5'-diphospho)-2-C-methyl-D-erythritol kinase activity"/>
    <property type="evidence" value="ECO:0007669"/>
    <property type="project" value="InterPro"/>
</dbReference>
<dbReference type="Gene3D" id="3.30.70.890">
    <property type="entry name" value="GHMP kinase, C-terminal domain"/>
    <property type="match status" value="1"/>
</dbReference>
<dbReference type="GO" id="GO:0016114">
    <property type="term" value="P:terpenoid biosynthetic process"/>
    <property type="evidence" value="ECO:0007669"/>
    <property type="project" value="InterPro"/>
</dbReference>
<evidence type="ECO:0000313" key="7">
    <source>
        <dbReference type="Proteomes" id="UP001186944"/>
    </source>
</evidence>
<evidence type="ECO:0000256" key="3">
    <source>
        <dbReference type="ARBA" id="ARBA00022777"/>
    </source>
</evidence>
<feature type="domain" description="GHMP kinase N-terminal" evidence="5">
    <location>
        <begin position="112"/>
        <end position="196"/>
    </location>
</feature>
<keyword evidence="1" id="KW-0808">Transferase</keyword>
<keyword evidence="2" id="KW-0547">Nucleotide-binding</keyword>
<dbReference type="InterPro" id="IPR014721">
    <property type="entry name" value="Ribsml_uS5_D2-typ_fold_subgr"/>
</dbReference>
<dbReference type="SUPFAM" id="SSF55060">
    <property type="entry name" value="GHMP Kinase, C-terminal domain"/>
    <property type="match status" value="1"/>
</dbReference>
<gene>
    <name evidence="6" type="ORF">FSP39_025091</name>
</gene>
<sequence>MDNDHIPIRSTKSKKQKLINRSILNQDEIGTLANKQKPPPLEKKRTPNMRVKSFAKVNIFLKITGTRGKYHEILSRFMTVNTLFDDVTIIQTSGRTDEFSLEGKFGCSLQNNLIYKTYMQLLAECHDPDYVRLFYRNHKVAVEKRIPEFGGFGGGPSNAAAFIVLSNRVCSLGMTLEEMCCVGANIGADVPFFIHGFESANVSGIGEIVEQFPENALDLDLICPDIQCNTGLVYEHYRNNFYEEITLEENISYRKMKSIEVMKSKTASEANDLFKSTVCLYPELEKHVGEGWLMSGTGSSMFSLRQR</sequence>
<dbReference type="AlphaFoldDB" id="A0AA88YPZ2"/>
<dbReference type="EMBL" id="VSWD01000005">
    <property type="protein sequence ID" value="KAK3104180.1"/>
    <property type="molecule type" value="Genomic_DNA"/>
</dbReference>
<dbReference type="SUPFAM" id="SSF54211">
    <property type="entry name" value="Ribosomal protein S5 domain 2-like"/>
    <property type="match status" value="1"/>
</dbReference>
<evidence type="ECO:0000256" key="4">
    <source>
        <dbReference type="ARBA" id="ARBA00022840"/>
    </source>
</evidence>
<dbReference type="GO" id="GO:0005524">
    <property type="term" value="F:ATP binding"/>
    <property type="evidence" value="ECO:0007669"/>
    <property type="project" value="UniProtKB-KW"/>
</dbReference>
<dbReference type="NCBIfam" id="NF003216">
    <property type="entry name" value="PRK04181.1"/>
    <property type="match status" value="1"/>
</dbReference>
<dbReference type="Pfam" id="PF00288">
    <property type="entry name" value="GHMP_kinases_N"/>
    <property type="match status" value="1"/>
</dbReference>
<dbReference type="InterPro" id="IPR004424">
    <property type="entry name" value="IspE"/>
</dbReference>
<dbReference type="PANTHER" id="PTHR43527:SF2">
    <property type="entry name" value="4-DIPHOSPHOCYTIDYL-2-C-METHYL-D-ERYTHRITOL KINASE, CHLOROPLASTIC"/>
    <property type="match status" value="1"/>
</dbReference>
<dbReference type="NCBIfam" id="TIGR00154">
    <property type="entry name" value="ispE"/>
    <property type="match status" value="1"/>
</dbReference>
<comment type="caution">
    <text evidence="6">The sequence shown here is derived from an EMBL/GenBank/DDBJ whole genome shotgun (WGS) entry which is preliminary data.</text>
</comment>
<accession>A0AA88YPZ2</accession>
<protein>
    <recommendedName>
        <fullName evidence="5">GHMP kinase N-terminal domain-containing protein</fullName>
    </recommendedName>
</protein>
<organism evidence="6 7">
    <name type="scientific">Pinctada imbricata</name>
    <name type="common">Atlantic pearl-oyster</name>
    <name type="synonym">Pinctada martensii</name>
    <dbReference type="NCBI Taxonomy" id="66713"/>
    <lineage>
        <taxon>Eukaryota</taxon>
        <taxon>Metazoa</taxon>
        <taxon>Spiralia</taxon>
        <taxon>Lophotrochozoa</taxon>
        <taxon>Mollusca</taxon>
        <taxon>Bivalvia</taxon>
        <taxon>Autobranchia</taxon>
        <taxon>Pteriomorphia</taxon>
        <taxon>Pterioida</taxon>
        <taxon>Pterioidea</taxon>
        <taxon>Pteriidae</taxon>
        <taxon>Pinctada</taxon>
    </lineage>
</organism>
<evidence type="ECO:0000313" key="6">
    <source>
        <dbReference type="EMBL" id="KAK3104180.1"/>
    </source>
</evidence>
<evidence type="ECO:0000256" key="1">
    <source>
        <dbReference type="ARBA" id="ARBA00022679"/>
    </source>
</evidence>
<dbReference type="InterPro" id="IPR006204">
    <property type="entry name" value="GHMP_kinase_N_dom"/>
</dbReference>